<dbReference type="Proteomes" id="UP000239388">
    <property type="component" value="Unassembled WGS sequence"/>
</dbReference>
<comment type="similarity">
    <text evidence="3 11 12">Belongs to the HisA/HisF family.</text>
</comment>
<dbReference type="GO" id="GO:0000105">
    <property type="term" value="P:L-histidine biosynthetic process"/>
    <property type="evidence" value="ECO:0007669"/>
    <property type="project" value="UniProtKB-UniRule"/>
</dbReference>
<comment type="subcellular location">
    <subcellularLocation>
        <location evidence="1 11">Cytoplasm</location>
    </subcellularLocation>
</comment>
<dbReference type="InterPro" id="IPR050064">
    <property type="entry name" value="IGPS_HisA/HisF"/>
</dbReference>
<comment type="catalytic activity">
    <reaction evidence="10 11">
        <text>5-[(5-phospho-1-deoxy-D-ribulos-1-ylimino)methylamino]-1-(5-phospho-beta-D-ribosyl)imidazole-4-carboxamide + L-glutamine = D-erythro-1-(imidazol-4-yl)glycerol 3-phosphate + 5-amino-1-(5-phospho-beta-D-ribosyl)imidazole-4-carboxamide + L-glutamate + H(+)</text>
        <dbReference type="Rhea" id="RHEA:24793"/>
        <dbReference type="ChEBI" id="CHEBI:15378"/>
        <dbReference type="ChEBI" id="CHEBI:29985"/>
        <dbReference type="ChEBI" id="CHEBI:58278"/>
        <dbReference type="ChEBI" id="CHEBI:58359"/>
        <dbReference type="ChEBI" id="CHEBI:58475"/>
        <dbReference type="ChEBI" id="CHEBI:58525"/>
        <dbReference type="EC" id="4.3.2.10"/>
    </reaction>
</comment>
<evidence type="ECO:0000256" key="4">
    <source>
        <dbReference type="ARBA" id="ARBA00011152"/>
    </source>
</evidence>
<evidence type="ECO:0000256" key="7">
    <source>
        <dbReference type="ARBA" id="ARBA00023102"/>
    </source>
</evidence>
<dbReference type="InterPro" id="IPR004651">
    <property type="entry name" value="HisF"/>
</dbReference>
<dbReference type="PANTHER" id="PTHR21235">
    <property type="entry name" value="IMIDAZOLE GLYCEROL PHOSPHATE SYNTHASE SUBUNIT HISF/H IGP SYNTHASE SUBUNIT HISF/H"/>
    <property type="match status" value="1"/>
</dbReference>
<keyword evidence="7 11" id="KW-0368">Histidine biosynthesis</keyword>
<evidence type="ECO:0000256" key="1">
    <source>
        <dbReference type="ARBA" id="ARBA00004496"/>
    </source>
</evidence>
<keyword evidence="8 11" id="KW-0456">Lyase</keyword>
<gene>
    <name evidence="11" type="primary">hisF</name>
    <name evidence="13" type="ORF">C5Y98_28355</name>
</gene>
<accession>A0A2S8F4V4</accession>
<dbReference type="UniPathway" id="UPA00031">
    <property type="reaction ID" value="UER00010"/>
</dbReference>
<dbReference type="EMBL" id="PUIB01000028">
    <property type="protein sequence ID" value="PQO27160.1"/>
    <property type="molecule type" value="Genomic_DNA"/>
</dbReference>
<evidence type="ECO:0000256" key="8">
    <source>
        <dbReference type="ARBA" id="ARBA00023239"/>
    </source>
</evidence>
<dbReference type="FunFam" id="3.20.20.70:FF:000006">
    <property type="entry name" value="Imidazole glycerol phosphate synthase subunit HisF"/>
    <property type="match status" value="1"/>
</dbReference>
<name>A0A2S8F4V4_9BACT</name>
<dbReference type="InterPro" id="IPR013785">
    <property type="entry name" value="Aldolase_TIM"/>
</dbReference>
<dbReference type="GO" id="GO:0005737">
    <property type="term" value="C:cytoplasm"/>
    <property type="evidence" value="ECO:0007669"/>
    <property type="project" value="UniProtKB-SubCell"/>
</dbReference>
<evidence type="ECO:0000256" key="6">
    <source>
        <dbReference type="ARBA" id="ARBA00022605"/>
    </source>
</evidence>
<evidence type="ECO:0000256" key="10">
    <source>
        <dbReference type="ARBA" id="ARBA00047838"/>
    </source>
</evidence>
<organism evidence="13 14">
    <name type="scientific">Blastopirellula marina</name>
    <dbReference type="NCBI Taxonomy" id="124"/>
    <lineage>
        <taxon>Bacteria</taxon>
        <taxon>Pseudomonadati</taxon>
        <taxon>Planctomycetota</taxon>
        <taxon>Planctomycetia</taxon>
        <taxon>Pirellulales</taxon>
        <taxon>Pirellulaceae</taxon>
        <taxon>Blastopirellula</taxon>
    </lineage>
</organism>
<dbReference type="HAMAP" id="MF_01013">
    <property type="entry name" value="HisF"/>
    <property type="match status" value="1"/>
</dbReference>
<comment type="caution">
    <text evidence="13">The sequence shown here is derived from an EMBL/GenBank/DDBJ whole genome shotgun (WGS) entry which is preliminary data.</text>
</comment>
<dbReference type="Gene3D" id="3.20.20.70">
    <property type="entry name" value="Aldolase class I"/>
    <property type="match status" value="1"/>
</dbReference>
<dbReference type="RefSeq" id="WP_105359782.1">
    <property type="nucleotide sequence ID" value="NZ_PUIB01000028.1"/>
</dbReference>
<comment type="pathway">
    <text evidence="2 11">Amino-acid biosynthesis; L-histidine biosynthesis; L-histidine from 5-phospho-alpha-D-ribose 1-diphosphate: step 5/9.</text>
</comment>
<evidence type="ECO:0000256" key="9">
    <source>
        <dbReference type="ARBA" id="ARBA00025475"/>
    </source>
</evidence>
<dbReference type="OrthoDB" id="9781903at2"/>
<keyword evidence="6 11" id="KW-0028">Amino-acid biosynthesis</keyword>
<comment type="subunit">
    <text evidence="4 11">Heterodimer of HisH and HisF.</text>
</comment>
<dbReference type="AlphaFoldDB" id="A0A2S8F4V4"/>
<dbReference type="EC" id="4.3.2.10" evidence="11"/>
<evidence type="ECO:0000256" key="3">
    <source>
        <dbReference type="ARBA" id="ARBA00009667"/>
    </source>
</evidence>
<evidence type="ECO:0000256" key="11">
    <source>
        <dbReference type="HAMAP-Rule" id="MF_01013"/>
    </source>
</evidence>
<proteinExistence type="inferred from homology"/>
<dbReference type="SUPFAM" id="SSF51366">
    <property type="entry name" value="Ribulose-phoshate binding barrel"/>
    <property type="match status" value="1"/>
</dbReference>
<dbReference type="InterPro" id="IPR011060">
    <property type="entry name" value="RibuloseP-bd_barrel"/>
</dbReference>
<reference evidence="13 14" key="1">
    <citation type="submission" date="2018-02" db="EMBL/GenBank/DDBJ databases">
        <title>Comparative genomes isolates from brazilian mangrove.</title>
        <authorList>
            <person name="Araujo J.E."/>
            <person name="Taketani R.G."/>
            <person name="Silva M.C.P."/>
            <person name="Loureco M.V."/>
            <person name="Andreote F.D."/>
        </authorList>
    </citation>
    <scope>NUCLEOTIDE SEQUENCE [LARGE SCALE GENOMIC DNA]</scope>
    <source>
        <strain evidence="13 14">NAP PRIS-MGV</strain>
    </source>
</reference>
<dbReference type="GO" id="GO:0016829">
    <property type="term" value="F:lyase activity"/>
    <property type="evidence" value="ECO:0007669"/>
    <property type="project" value="UniProtKB-KW"/>
</dbReference>
<dbReference type="PANTHER" id="PTHR21235:SF2">
    <property type="entry name" value="IMIDAZOLE GLYCEROL PHOSPHATE SYNTHASE HISHF"/>
    <property type="match status" value="1"/>
</dbReference>
<sequence>MLASRVIPCLDVNQGRVVKGTNFVQLRDAGDPVEVAARYEREGADELVFLDITASHEQRDIILDVVSRTAEVVFMPLTVGGGIRTMEDIRSLLNAGADKVSINSAACKDPDFVRQAAKRFGSQCIVVNIDPKRVQKDGQEVWEVHIHGGRTPTGLEAVRWAKEVEELGAGEIVLTSMDRDGTKDGYDLEVTRAVSEAVTIPVVASGGAGSPEHLADAILEGKADAALAASIFHFGQYSIHETKELMRDRGICVRL</sequence>
<protein>
    <recommendedName>
        <fullName evidence="11">Imidazole glycerol phosphate synthase subunit HisF</fullName>
        <ecNumber evidence="11">4.3.2.10</ecNumber>
    </recommendedName>
    <alternativeName>
        <fullName evidence="11">IGP synthase cyclase subunit</fullName>
    </alternativeName>
    <alternativeName>
        <fullName evidence="11">IGP synthase subunit HisF</fullName>
    </alternativeName>
    <alternativeName>
        <fullName evidence="11">ImGP synthase subunit HisF</fullName>
        <shortName evidence="11">IGPS subunit HisF</shortName>
    </alternativeName>
</protein>
<evidence type="ECO:0000256" key="12">
    <source>
        <dbReference type="RuleBase" id="RU003657"/>
    </source>
</evidence>
<evidence type="ECO:0000256" key="2">
    <source>
        <dbReference type="ARBA" id="ARBA00005091"/>
    </source>
</evidence>
<comment type="function">
    <text evidence="9 11">IGPS catalyzes the conversion of PRFAR and glutamine to IGP, AICAR and glutamate. The HisF subunit catalyzes the cyclization activity that produces IGP and AICAR from PRFAR using the ammonia provided by the HisH subunit.</text>
</comment>
<evidence type="ECO:0000313" key="13">
    <source>
        <dbReference type="EMBL" id="PQO27160.1"/>
    </source>
</evidence>
<evidence type="ECO:0000256" key="5">
    <source>
        <dbReference type="ARBA" id="ARBA00022490"/>
    </source>
</evidence>
<keyword evidence="5 11" id="KW-0963">Cytoplasm</keyword>
<dbReference type="GO" id="GO:0000107">
    <property type="term" value="F:imidazoleglycerol-phosphate synthase activity"/>
    <property type="evidence" value="ECO:0007669"/>
    <property type="project" value="UniProtKB-UniRule"/>
</dbReference>
<evidence type="ECO:0000313" key="14">
    <source>
        <dbReference type="Proteomes" id="UP000239388"/>
    </source>
</evidence>
<dbReference type="Pfam" id="PF00977">
    <property type="entry name" value="His_biosynth"/>
    <property type="match status" value="1"/>
</dbReference>
<dbReference type="NCBIfam" id="TIGR00735">
    <property type="entry name" value="hisF"/>
    <property type="match status" value="1"/>
</dbReference>
<feature type="active site" evidence="11">
    <location>
        <position position="11"/>
    </location>
</feature>
<feature type="active site" evidence="11">
    <location>
        <position position="130"/>
    </location>
</feature>
<dbReference type="InterPro" id="IPR006062">
    <property type="entry name" value="His_biosynth"/>
</dbReference>
<dbReference type="CDD" id="cd04731">
    <property type="entry name" value="HisF"/>
    <property type="match status" value="1"/>
</dbReference>